<dbReference type="InterPro" id="IPR012223">
    <property type="entry name" value="TEII"/>
</dbReference>
<dbReference type="AlphaFoldDB" id="A0A223RS99"/>
<dbReference type="Proteomes" id="UP000215043">
    <property type="component" value="Chromosome"/>
</dbReference>
<reference evidence="3 4" key="1">
    <citation type="submission" date="2017-08" db="EMBL/GenBank/DDBJ databases">
        <title>The complete genome sequence of moderately halophilic actinomycete Actinopolyspora erythraea YIM 90600, the producer of novel erythromycin, novel actinopolysporins A-C and tubercidin.</title>
        <authorList>
            <person name="Yin M."/>
            <person name="Tang S."/>
        </authorList>
    </citation>
    <scope>NUCLEOTIDE SEQUENCE [LARGE SCALE GENOMIC DNA]</scope>
    <source>
        <strain evidence="3 4">YIM 90600</strain>
    </source>
</reference>
<dbReference type="KEGG" id="aey:CDG81_11240"/>
<dbReference type="EMBL" id="CP022752">
    <property type="protein sequence ID" value="ASU78756.1"/>
    <property type="molecule type" value="Genomic_DNA"/>
</dbReference>
<name>A0A223RS99_9ACTN</name>
<evidence type="ECO:0000259" key="2">
    <source>
        <dbReference type="Pfam" id="PF00975"/>
    </source>
</evidence>
<protein>
    <submittedName>
        <fullName evidence="3">Thioesterase</fullName>
    </submittedName>
</protein>
<dbReference type="SUPFAM" id="SSF53474">
    <property type="entry name" value="alpha/beta-Hydrolases"/>
    <property type="match status" value="1"/>
</dbReference>
<dbReference type="InterPro" id="IPR001031">
    <property type="entry name" value="Thioesterase"/>
</dbReference>
<evidence type="ECO:0000313" key="4">
    <source>
        <dbReference type="Proteomes" id="UP000215043"/>
    </source>
</evidence>
<dbReference type="InterPro" id="IPR029058">
    <property type="entry name" value="AB_hydrolase_fold"/>
</dbReference>
<feature type="domain" description="Thioesterase" evidence="2">
    <location>
        <begin position="68"/>
        <end position="276"/>
    </location>
</feature>
<dbReference type="Pfam" id="PF00975">
    <property type="entry name" value="Thioesterase"/>
    <property type="match status" value="1"/>
</dbReference>
<gene>
    <name evidence="3" type="ORF">CDG81_11240</name>
</gene>
<dbReference type="PANTHER" id="PTHR11487:SF0">
    <property type="entry name" value="S-ACYL FATTY ACID SYNTHASE THIOESTERASE, MEDIUM CHAIN"/>
    <property type="match status" value="1"/>
</dbReference>
<dbReference type="Gene3D" id="3.40.50.1820">
    <property type="entry name" value="alpha/beta hydrolase"/>
    <property type="match status" value="1"/>
</dbReference>
<accession>A0A223RS99</accession>
<proteinExistence type="inferred from homology"/>
<organism evidence="3 4">
    <name type="scientific">Actinopolyspora erythraea</name>
    <dbReference type="NCBI Taxonomy" id="414996"/>
    <lineage>
        <taxon>Bacteria</taxon>
        <taxon>Bacillati</taxon>
        <taxon>Actinomycetota</taxon>
        <taxon>Actinomycetes</taxon>
        <taxon>Actinopolysporales</taxon>
        <taxon>Actinopolysporaceae</taxon>
        <taxon>Actinopolyspora</taxon>
    </lineage>
</organism>
<evidence type="ECO:0000256" key="1">
    <source>
        <dbReference type="ARBA" id="ARBA00007169"/>
    </source>
</evidence>
<evidence type="ECO:0000313" key="3">
    <source>
        <dbReference type="EMBL" id="ASU78756.1"/>
    </source>
</evidence>
<comment type="similarity">
    <text evidence="1">Belongs to the thioesterase family.</text>
</comment>
<dbReference type="GO" id="GO:0008610">
    <property type="term" value="P:lipid biosynthetic process"/>
    <property type="evidence" value="ECO:0007669"/>
    <property type="project" value="TreeGrafter"/>
</dbReference>
<sequence>MIVSGSGFHFAGFKRGRRWRIWRKRSRKPCRAETDDRCKERCELSADHYVPPSSWLRSLHKPSGSTNRLIYLPYAGGGAGVYSRWVPFLPDALELLAVQYPGREDRLEENPPDSIRSIARRVAVALQWFNDKPYSIFGHSMGSVVAYETCRFAEMLGVAGPEELVVAAGEPPDRLAVGDLSGASVGRAMTSSAGTDTHGEHGAVGSPTANLEHDLELLADYAGLDVTSTSVRVPIVVLTYEDDPDIDTDAVRSWSSRTERNCRYTVLPGDHFSCFTDPGRTICEITSGA</sequence>
<dbReference type="PANTHER" id="PTHR11487">
    <property type="entry name" value="THIOESTERASE"/>
    <property type="match status" value="1"/>
</dbReference>